<name>A0A7S1EXV1_NOCSC</name>
<feature type="region of interest" description="Disordered" evidence="1">
    <location>
        <begin position="124"/>
        <end position="145"/>
    </location>
</feature>
<protein>
    <submittedName>
        <fullName evidence="2">Uncharacterized protein</fullName>
    </submittedName>
</protein>
<gene>
    <name evidence="2" type="ORF">NSCI0253_LOCUS6337</name>
</gene>
<evidence type="ECO:0000256" key="1">
    <source>
        <dbReference type="SAM" id="MobiDB-lite"/>
    </source>
</evidence>
<dbReference type="AlphaFoldDB" id="A0A7S1EXV1"/>
<accession>A0A7S1EXV1</accession>
<dbReference type="EMBL" id="HBFQ01009070">
    <property type="protein sequence ID" value="CAD8831990.1"/>
    <property type="molecule type" value="Transcribed_RNA"/>
</dbReference>
<proteinExistence type="predicted"/>
<organism evidence="2">
    <name type="scientific">Noctiluca scintillans</name>
    <name type="common">Sea sparkle</name>
    <name type="synonym">Red tide dinoflagellate</name>
    <dbReference type="NCBI Taxonomy" id="2966"/>
    <lineage>
        <taxon>Eukaryota</taxon>
        <taxon>Sar</taxon>
        <taxon>Alveolata</taxon>
        <taxon>Dinophyceae</taxon>
        <taxon>Noctilucales</taxon>
        <taxon>Noctilucaceae</taxon>
        <taxon>Noctiluca</taxon>
    </lineage>
</organism>
<reference evidence="2" key="1">
    <citation type="submission" date="2021-01" db="EMBL/GenBank/DDBJ databases">
        <authorList>
            <person name="Corre E."/>
            <person name="Pelletier E."/>
            <person name="Niang G."/>
            <person name="Scheremetjew M."/>
            <person name="Finn R."/>
            <person name="Kale V."/>
            <person name="Holt S."/>
            <person name="Cochrane G."/>
            <person name="Meng A."/>
            <person name="Brown T."/>
            <person name="Cohen L."/>
        </authorList>
    </citation>
    <scope>NUCLEOTIDE SEQUENCE</scope>
</reference>
<evidence type="ECO:0000313" key="2">
    <source>
        <dbReference type="EMBL" id="CAD8831990.1"/>
    </source>
</evidence>
<sequence>MGLVLQMASPPRLTADRQSTDRWRPSGCWGWCPTRASRRPRNRALAFSTHVGFISEGGDLHTEVMRVEDARERCGTLPGCSGFTYRPAQNGLNDGLCLVFFKEKWDLTRNSAWASVRVEQPLDTSEPSEFGTAHTSGIQCSPSSSTIVDPGRTSELTPQGLVLNTPQLTADEALTLAAQELVVVRRRAVEEHRAAEALREANEKITGPLMRIAVGTAENPRRSFLNHDAFAQVYWDHGHPMDHDGFRHDFGFRAFTEEQPGTKRIAVGIAGGHVTVGILRCLANPRNWSQDVWDSGTEMWDQGFTPQLSFWAFQEPRPGTVHMVILEALEGPATSLVLRAVDTEDHQFPRVEGFSFVTGFWAYPDVAAGDVPAQPEFLRRVGFIPAGGDVAFGWMTQEEAQEACNTLTTCKGFTFKNEPVDGKYFMFFKDTWLSPIELPSDEEWVSYKCLRFGEVETDDAGTSSVSSADGPQEYRRAREAISVSSELLGKCELPRIVDAIMTGWGPTEEGEDTVDTILELGRAAVLRCFPETASDDEGVVVVQLLHDEAAPWVALPEQIAKLVRPDVLGILQDWRVRLLPAILRFLAEAADPGDAAAALLLLGYSSWRLFDGVICPAIARRSFDKCVRSLRPDCSQPREVSSDPRTAFRVWVEGYLEEHKEKALASAFLEPSKLYWRRVHGPGLMEEHVDAHAANAYAALVERCLGVCCSLPVLWDDSFSVYGATEFLNADFIYGALRAMTRPENFGQGYAKVTRTSDELDGPPAAVPLHGVRFIFAGARTPHEMAAKAMSPSDLLVTERASLQPYLERFAHFFSRTYFLEAACAAALADTDGGARVCANAIRLLCDEDPEFAERCLGRCECSSVLRTVGPSSDEALCRALWAFDDYFFPIFDLDAAERLFKFVGRILCPEEDK</sequence>